<evidence type="ECO:0000256" key="7">
    <source>
        <dbReference type="ARBA" id="ARBA00022723"/>
    </source>
</evidence>
<dbReference type="InterPro" id="IPR001841">
    <property type="entry name" value="Znf_RING"/>
</dbReference>
<evidence type="ECO:0000256" key="12">
    <source>
        <dbReference type="ARBA" id="ARBA00022833"/>
    </source>
</evidence>
<feature type="zinc finger region" description="C3H1-type" evidence="16">
    <location>
        <begin position="23"/>
        <end position="50"/>
    </location>
</feature>
<dbReference type="SMART" id="SM00356">
    <property type="entry name" value="ZnF_C3H1"/>
    <property type="match status" value="4"/>
</dbReference>
<evidence type="ECO:0000256" key="9">
    <source>
        <dbReference type="ARBA" id="ARBA00022771"/>
    </source>
</evidence>
<dbReference type="InterPro" id="IPR045072">
    <property type="entry name" value="MKRN-like"/>
</dbReference>
<feature type="zinc finger region" description="C3H1-type" evidence="16">
    <location>
        <begin position="1"/>
        <end position="21"/>
    </location>
</feature>
<feature type="zinc finger region" description="C3H1-type" evidence="16">
    <location>
        <begin position="152"/>
        <end position="179"/>
    </location>
</feature>
<accession>A0ABS2YL66</accession>
<dbReference type="EC" id="2.3.2.27" evidence="4"/>
<keyword evidence="8" id="KW-0677">Repeat</keyword>
<evidence type="ECO:0000313" key="20">
    <source>
        <dbReference type="Proteomes" id="UP001166093"/>
    </source>
</evidence>
<evidence type="ECO:0000256" key="15">
    <source>
        <dbReference type="ARBA" id="ARBA00030863"/>
    </source>
</evidence>
<feature type="domain" description="C3H1-type" evidence="18">
    <location>
        <begin position="308"/>
        <end position="337"/>
    </location>
</feature>
<evidence type="ECO:0000256" key="13">
    <source>
        <dbReference type="ARBA" id="ARBA00023242"/>
    </source>
</evidence>
<dbReference type="SUPFAM" id="SSF90229">
    <property type="entry name" value="CCCH zinc finger"/>
    <property type="match status" value="1"/>
</dbReference>
<proteinExistence type="predicted"/>
<evidence type="ECO:0000256" key="2">
    <source>
        <dbReference type="ARBA" id="ARBA00004123"/>
    </source>
</evidence>
<feature type="domain" description="C3H1-type" evidence="18">
    <location>
        <begin position="152"/>
        <end position="179"/>
    </location>
</feature>
<evidence type="ECO:0000259" key="18">
    <source>
        <dbReference type="PROSITE" id="PS50103"/>
    </source>
</evidence>
<evidence type="ECO:0000256" key="1">
    <source>
        <dbReference type="ARBA" id="ARBA00000900"/>
    </source>
</evidence>
<evidence type="ECO:0000256" key="3">
    <source>
        <dbReference type="ARBA" id="ARBA00004496"/>
    </source>
</evidence>
<dbReference type="InterPro" id="IPR017907">
    <property type="entry name" value="Znf_RING_CS"/>
</dbReference>
<organism evidence="19 20">
    <name type="scientific">Polyodon spathula</name>
    <name type="common">North American paddlefish</name>
    <name type="synonym">Squalus spathula</name>
    <dbReference type="NCBI Taxonomy" id="7913"/>
    <lineage>
        <taxon>Eukaryota</taxon>
        <taxon>Metazoa</taxon>
        <taxon>Chordata</taxon>
        <taxon>Craniata</taxon>
        <taxon>Vertebrata</taxon>
        <taxon>Euteleostomi</taxon>
        <taxon>Actinopterygii</taxon>
        <taxon>Chondrostei</taxon>
        <taxon>Acipenseriformes</taxon>
        <taxon>Polyodontidae</taxon>
        <taxon>Polyodon</taxon>
    </lineage>
</organism>
<feature type="domain" description="RING-type" evidence="17">
    <location>
        <begin position="225"/>
        <end position="279"/>
    </location>
</feature>
<name>A0ABS2YL66_POLSP</name>
<evidence type="ECO:0000256" key="16">
    <source>
        <dbReference type="PROSITE-ProRule" id="PRU00723"/>
    </source>
</evidence>
<feature type="non-terminal residue" evidence="19">
    <location>
        <position position="377"/>
    </location>
</feature>
<evidence type="ECO:0000256" key="11">
    <source>
        <dbReference type="ARBA" id="ARBA00022786"/>
    </source>
</evidence>
<dbReference type="InterPro" id="IPR036855">
    <property type="entry name" value="Znf_CCCH_sf"/>
</dbReference>
<dbReference type="SUPFAM" id="SSF57850">
    <property type="entry name" value="RING/U-box"/>
    <property type="match status" value="1"/>
</dbReference>
<evidence type="ECO:0000256" key="4">
    <source>
        <dbReference type="ARBA" id="ARBA00012483"/>
    </source>
</evidence>
<dbReference type="Pfam" id="PF14608">
    <property type="entry name" value="zf-CCCH_2"/>
    <property type="match status" value="2"/>
</dbReference>
<dbReference type="PROSITE" id="PS50103">
    <property type="entry name" value="ZF_C3H1"/>
    <property type="match status" value="4"/>
</dbReference>
<dbReference type="PANTHER" id="PTHR11224:SF17">
    <property type="entry name" value="E3 UBIQUITIN-PROTEIN LIGASE MAKORIN-2"/>
    <property type="match status" value="1"/>
</dbReference>
<evidence type="ECO:0000256" key="14">
    <source>
        <dbReference type="ARBA" id="ARBA00029530"/>
    </source>
</evidence>
<dbReference type="InterPro" id="IPR000571">
    <property type="entry name" value="Znf_CCCH"/>
</dbReference>
<comment type="subcellular location">
    <subcellularLocation>
        <location evidence="3">Cytoplasm</location>
    </subcellularLocation>
    <subcellularLocation>
        <location evidence="2">Nucleus</location>
    </subcellularLocation>
</comment>
<dbReference type="InterPro" id="IPR041367">
    <property type="entry name" value="Znf-CCCH_4"/>
</dbReference>
<evidence type="ECO:0000256" key="8">
    <source>
        <dbReference type="ARBA" id="ARBA00022737"/>
    </source>
</evidence>
<dbReference type="Pfam" id="PF18044">
    <property type="entry name" value="zf-CCCH_4"/>
    <property type="match status" value="1"/>
</dbReference>
<dbReference type="PROSITE" id="PS50089">
    <property type="entry name" value="ZF_RING_2"/>
    <property type="match status" value="1"/>
</dbReference>
<gene>
    <name evidence="19" type="primary">Mkrn2_1</name>
    <name evidence="19" type="ORF">GTO93_0008360</name>
</gene>
<comment type="caution">
    <text evidence="19">The sequence shown here is derived from an EMBL/GenBank/DDBJ whole genome shotgun (WGS) entry which is preliminary data.</text>
</comment>
<dbReference type="GO" id="GO:0016874">
    <property type="term" value="F:ligase activity"/>
    <property type="evidence" value="ECO:0007669"/>
    <property type="project" value="UniProtKB-KW"/>
</dbReference>
<evidence type="ECO:0000256" key="5">
    <source>
        <dbReference type="ARBA" id="ARBA00022490"/>
    </source>
</evidence>
<dbReference type="Gene3D" id="4.10.1000.10">
    <property type="entry name" value="Zinc finger, CCCH-type"/>
    <property type="match status" value="1"/>
</dbReference>
<dbReference type="Gene3D" id="2.30.30.1190">
    <property type="match status" value="1"/>
</dbReference>
<comment type="catalytic activity">
    <reaction evidence="1">
        <text>S-ubiquitinyl-[E2 ubiquitin-conjugating enzyme]-L-cysteine + [acceptor protein]-L-lysine = [E2 ubiquitin-conjugating enzyme]-L-cysteine + N(6)-ubiquitinyl-[acceptor protein]-L-lysine.</text>
        <dbReference type="EC" id="2.3.2.27"/>
    </reaction>
</comment>
<keyword evidence="6" id="KW-0808">Transferase</keyword>
<feature type="zinc finger region" description="C3H1-type" evidence="16">
    <location>
        <begin position="308"/>
        <end position="337"/>
    </location>
</feature>
<keyword evidence="7 16" id="KW-0479">Metal-binding</keyword>
<dbReference type="SMART" id="SM00184">
    <property type="entry name" value="RING"/>
    <property type="match status" value="1"/>
</dbReference>
<feature type="domain" description="C3H1-type" evidence="18">
    <location>
        <begin position="1"/>
        <end position="21"/>
    </location>
</feature>
<keyword evidence="5" id="KW-0963">Cytoplasm</keyword>
<dbReference type="Gene3D" id="3.30.40.10">
    <property type="entry name" value="Zinc/RING finger domain, C3HC4 (zinc finger)"/>
    <property type="match status" value="1"/>
</dbReference>
<dbReference type="Pfam" id="PF00097">
    <property type="entry name" value="zf-C3HC4"/>
    <property type="match status" value="1"/>
</dbReference>
<sequence>RYFLHGVCREGSRCLFSHDLTTSKPSTICKFYQKGQCAYGDRCRYDHIKPSAGRGIGVLGAEGEYRGSHISAPIIGSNPAETGRLGKKPLVLRDRALCTSDERTPQYRVDDYKIPEPGCWGYQDEVLNIKPHSYLEAIRSGLEDSAAGSSFANPQQLCPYAAAGQCHFGSSCAYLHGEVCEICTLQVLHPFDPEQRKAHEKMCMVAFELDMEKAFAVQFSQNKVCSICMEVVYEKPSPSERRFGILSNCSHTYCLPCIRQWRCAKQFENKIIKSCPECRVVSEFVIPSVYWVEDQEEKNRLIEEFKTGVSKKACKYFDQGRGTCPFGGKCFYMHAYPDGTRAKPETPRKQMSSEGSVRVRSSCMLGVGPSSPNHRHV</sequence>
<feature type="domain" description="C3H1-type" evidence="18">
    <location>
        <begin position="23"/>
        <end position="50"/>
    </location>
</feature>
<keyword evidence="13" id="KW-0539">Nucleus</keyword>
<dbReference type="PROSITE" id="PS00518">
    <property type="entry name" value="ZF_RING_1"/>
    <property type="match status" value="1"/>
</dbReference>
<dbReference type="PANTHER" id="PTHR11224">
    <property type="entry name" value="MAKORIN-RELATED"/>
    <property type="match status" value="1"/>
</dbReference>
<dbReference type="Pfam" id="PF00642">
    <property type="entry name" value="zf-CCCH"/>
    <property type="match status" value="1"/>
</dbReference>
<dbReference type="Proteomes" id="UP001166093">
    <property type="component" value="Unassembled WGS sequence"/>
</dbReference>
<keyword evidence="9 16" id="KW-0863">Zinc-finger</keyword>
<evidence type="ECO:0000256" key="6">
    <source>
        <dbReference type="ARBA" id="ARBA00022679"/>
    </source>
</evidence>
<protein>
    <recommendedName>
        <fullName evidence="14">E3 ubiquitin-protein ligase makorin-2</fullName>
        <ecNumber evidence="4">2.3.2.27</ecNumber>
    </recommendedName>
    <alternativeName>
        <fullName evidence="15">RING-type E3 ubiquitin transferase makorin-2</fullName>
    </alternativeName>
</protein>
<keyword evidence="19" id="KW-0436">Ligase</keyword>
<feature type="non-terminal residue" evidence="19">
    <location>
        <position position="1"/>
    </location>
</feature>
<keyword evidence="20" id="KW-1185">Reference proteome</keyword>
<dbReference type="InterPro" id="IPR018957">
    <property type="entry name" value="Znf_C3HC4_RING-type"/>
</dbReference>
<dbReference type="CDD" id="cd16731">
    <property type="entry name" value="RING-HC_MKRN2"/>
    <property type="match status" value="1"/>
</dbReference>
<dbReference type="EMBL" id="JAAWVQ010166534">
    <property type="protein sequence ID" value="MBN3287495.1"/>
    <property type="molecule type" value="Genomic_DNA"/>
</dbReference>
<evidence type="ECO:0000313" key="19">
    <source>
        <dbReference type="EMBL" id="MBN3287495.1"/>
    </source>
</evidence>
<evidence type="ECO:0000259" key="17">
    <source>
        <dbReference type="PROSITE" id="PS50089"/>
    </source>
</evidence>
<reference evidence="19" key="1">
    <citation type="journal article" date="2021" name="Cell">
        <title>Tracing the genetic footprints of vertebrate landing in non-teleost ray-finned fishes.</title>
        <authorList>
            <person name="Bi X."/>
            <person name="Wang K."/>
            <person name="Yang L."/>
            <person name="Pan H."/>
            <person name="Jiang H."/>
            <person name="Wei Q."/>
            <person name="Fang M."/>
            <person name="Yu H."/>
            <person name="Zhu C."/>
            <person name="Cai Y."/>
            <person name="He Y."/>
            <person name="Gan X."/>
            <person name="Zeng H."/>
            <person name="Yu D."/>
            <person name="Zhu Y."/>
            <person name="Jiang H."/>
            <person name="Qiu Q."/>
            <person name="Yang H."/>
            <person name="Zhang Y.E."/>
            <person name="Wang W."/>
            <person name="Zhu M."/>
            <person name="He S."/>
            <person name="Zhang G."/>
        </authorList>
    </citation>
    <scope>NUCLEOTIDE SEQUENCE</scope>
    <source>
        <strain evidence="19">Pddl_001</strain>
    </source>
</reference>
<keyword evidence="11" id="KW-0833">Ubl conjugation pathway</keyword>
<keyword evidence="10" id="KW-0221">Differentiation</keyword>
<dbReference type="InterPro" id="IPR013083">
    <property type="entry name" value="Znf_RING/FYVE/PHD"/>
</dbReference>
<keyword evidence="12 16" id="KW-0862">Zinc</keyword>
<evidence type="ECO:0000256" key="10">
    <source>
        <dbReference type="ARBA" id="ARBA00022782"/>
    </source>
</evidence>